<keyword evidence="2" id="KW-1185">Reference proteome</keyword>
<dbReference type="OMA" id="YKFIPEW"/>
<sequence length="713" mass="80819">MMSETSDKSTLVKELHHDLARKFQLHGSRIEQMWISFDQGRREKAVRAGAADGCVLADPSDRSMGDVYKIIPEWNLRDLTQPASDYLLDLLKHRATKSLSDQYCDGVRGALGDHAVILESMRVHNLHNVNPFRYCFTLFTNEATYGKSYKVVDSAKYREITAKLSTAIDDGLCVPQSMGDLILQRQICLLQALNTLVEDILEEGSTSRKKTARPKKPEETARVALSTLSIDHKPEKMSLENLIAQALDQKNALEDYVTLCRTEPVFLAYVVNTWFFSRPELVPDEKGRSEPLITDKYISIAIFEVIHHAVIGAALWDCVYRLLQTLATNLNDRLFRAVVLQEIANVCYFEYRRVQKLFKRYVQMGSGSKYFKRISGVYDSDSARVSMKIQPEVLTRKNPQLHYVLRLCQTQLDAAGAVEWIKKLDDLHRSQPTERGQMQERELDSFGDLAVVASFVQALRTSLPIPPINTRKGQSFLSRLKSLGTEIEPLKTEIDLSEFAVPIDNLLEPGMAEAALISLDRLFVDKTGTELGFLYQDLNEDCLSHIQSRCQEQKAKIASINDSDFRPIAIPSVANQVEQRRQKYKTRPANSSIYIISPVSEITAEPEDTVVSPIFKVKSDTFKVFSTMFSAGSQSRGSISWAAFEAAMADLNFSVRPRLGSVFMFSPPQDFPVQRPLTLHRPHQSHIEGFRLLYITRRLKKAYGWGIDRFEVA</sequence>
<reference evidence="1 2" key="1">
    <citation type="submission" date="2015-04" db="EMBL/GenBank/DDBJ databases">
        <authorList>
            <person name="Syromyatnikov M.Y."/>
            <person name="Popov V.N."/>
        </authorList>
    </citation>
    <scope>NUCLEOTIDE SEQUENCE [LARGE SCALE GENOMIC DNA]</scope>
    <source>
        <strain evidence="1">WF-38-12</strain>
    </source>
</reference>
<gene>
    <name evidence="1" type="ORF">PISL3812_09754</name>
</gene>
<dbReference type="OrthoDB" id="2922289at2759"/>
<dbReference type="AlphaFoldDB" id="A0A0U1MAW6"/>
<organism evidence="1 2">
    <name type="scientific">Talaromyces islandicus</name>
    <name type="common">Penicillium islandicum</name>
    <dbReference type="NCBI Taxonomy" id="28573"/>
    <lineage>
        <taxon>Eukaryota</taxon>
        <taxon>Fungi</taxon>
        <taxon>Dikarya</taxon>
        <taxon>Ascomycota</taxon>
        <taxon>Pezizomycotina</taxon>
        <taxon>Eurotiomycetes</taxon>
        <taxon>Eurotiomycetidae</taxon>
        <taxon>Eurotiales</taxon>
        <taxon>Trichocomaceae</taxon>
        <taxon>Talaromyces</taxon>
        <taxon>Talaromyces sect. Islandici</taxon>
    </lineage>
</organism>
<dbReference type="EMBL" id="CVMT01000013">
    <property type="protein sequence ID" value="CRG92689.1"/>
    <property type="molecule type" value="Genomic_DNA"/>
</dbReference>
<dbReference type="STRING" id="28573.A0A0U1MAW6"/>
<protein>
    <recommendedName>
        <fullName evidence="3">Ipa protein</fullName>
    </recommendedName>
</protein>
<accession>A0A0U1MAW6</accession>
<evidence type="ECO:0000313" key="2">
    <source>
        <dbReference type="Proteomes" id="UP000054383"/>
    </source>
</evidence>
<dbReference type="PANTHER" id="PTHR40788">
    <property type="entry name" value="CLR5 DOMAIN-CONTAINING PROTEIN-RELATED"/>
    <property type="match status" value="1"/>
</dbReference>
<dbReference type="PANTHER" id="PTHR40788:SF1">
    <property type="entry name" value="IPA PROTEIN"/>
    <property type="match status" value="1"/>
</dbReference>
<evidence type="ECO:0008006" key="3">
    <source>
        <dbReference type="Google" id="ProtNLM"/>
    </source>
</evidence>
<proteinExistence type="predicted"/>
<name>A0A0U1MAW6_TALIS</name>
<evidence type="ECO:0000313" key="1">
    <source>
        <dbReference type="EMBL" id="CRG92689.1"/>
    </source>
</evidence>
<dbReference type="Proteomes" id="UP000054383">
    <property type="component" value="Unassembled WGS sequence"/>
</dbReference>